<dbReference type="OrthoDB" id="290166at2759"/>
<sequence length="124" mass="14559">MNSSESVIGVKTRSMNVCERVLQPRIKRDYCHISKEKKAQLIQTVLKQKCKIKKIAKDLNINYATAKTILHCFKKKQINFDVDPEVKRVSVGSIKEDSKFWVQIKVADQTIKHYEQFHEIKRIQ</sequence>
<dbReference type="AlphaFoldDB" id="A0A8S1LCF3"/>
<keyword evidence="2" id="KW-1185">Reference proteome</keyword>
<dbReference type="EMBL" id="CAJJDN010000020">
    <property type="protein sequence ID" value="CAD8065698.1"/>
    <property type="molecule type" value="Genomic_DNA"/>
</dbReference>
<evidence type="ECO:0000313" key="2">
    <source>
        <dbReference type="Proteomes" id="UP000692954"/>
    </source>
</evidence>
<name>A0A8S1LCF3_9CILI</name>
<comment type="caution">
    <text evidence="1">The sequence shown here is derived from an EMBL/GenBank/DDBJ whole genome shotgun (WGS) entry which is preliminary data.</text>
</comment>
<protein>
    <submittedName>
        <fullName evidence="1">Uncharacterized protein</fullName>
    </submittedName>
</protein>
<accession>A0A8S1LCF3</accession>
<evidence type="ECO:0000313" key="1">
    <source>
        <dbReference type="EMBL" id="CAD8065698.1"/>
    </source>
</evidence>
<proteinExistence type="predicted"/>
<reference evidence="1" key="1">
    <citation type="submission" date="2021-01" db="EMBL/GenBank/DDBJ databases">
        <authorList>
            <consortium name="Genoscope - CEA"/>
            <person name="William W."/>
        </authorList>
    </citation>
    <scope>NUCLEOTIDE SEQUENCE</scope>
</reference>
<organism evidence="1 2">
    <name type="scientific">Paramecium sonneborni</name>
    <dbReference type="NCBI Taxonomy" id="65129"/>
    <lineage>
        <taxon>Eukaryota</taxon>
        <taxon>Sar</taxon>
        <taxon>Alveolata</taxon>
        <taxon>Ciliophora</taxon>
        <taxon>Intramacronucleata</taxon>
        <taxon>Oligohymenophorea</taxon>
        <taxon>Peniculida</taxon>
        <taxon>Parameciidae</taxon>
        <taxon>Paramecium</taxon>
    </lineage>
</organism>
<gene>
    <name evidence="1" type="ORF">PSON_ATCC_30995.1.T0200376</name>
</gene>
<dbReference type="Proteomes" id="UP000692954">
    <property type="component" value="Unassembled WGS sequence"/>
</dbReference>